<accession>A0ACC1JK20</accession>
<reference evidence="1" key="1">
    <citation type="submission" date="2022-07" db="EMBL/GenBank/DDBJ databases">
        <title>Phylogenomic reconstructions and comparative analyses of Kickxellomycotina fungi.</title>
        <authorList>
            <person name="Reynolds N.K."/>
            <person name="Stajich J.E."/>
            <person name="Barry K."/>
            <person name="Grigoriev I.V."/>
            <person name="Crous P."/>
            <person name="Smith M.E."/>
        </authorList>
    </citation>
    <scope>NUCLEOTIDE SEQUENCE</scope>
    <source>
        <strain evidence="1">CBS 109366</strain>
    </source>
</reference>
<proteinExistence type="predicted"/>
<evidence type="ECO:0000313" key="2">
    <source>
        <dbReference type="Proteomes" id="UP001140234"/>
    </source>
</evidence>
<gene>
    <name evidence="1" type="ORF">IWQ57_006291</name>
</gene>
<sequence>MTQDGSDDAQQYSDRPAILLRDVERPRWSSPPRVGIVYSAENWSHAEPLVNDLRYELAEHYGFSPVSFKVTQAESVHEIPLYIGHLHQRSDFVFAVGVVFRSAPDFEQRLVDQTTRRIGDIAVPGRLPVFDCLLVRDSAKHLDLHLAAGPRFAATWARRAIDAYNMMSRPGGV</sequence>
<dbReference type="EMBL" id="JANBUJ010003486">
    <property type="protein sequence ID" value="KAJ2760500.1"/>
    <property type="molecule type" value="Genomic_DNA"/>
</dbReference>
<organism evidence="1 2">
    <name type="scientific">Coemansia nantahalensis</name>
    <dbReference type="NCBI Taxonomy" id="2789366"/>
    <lineage>
        <taxon>Eukaryota</taxon>
        <taxon>Fungi</taxon>
        <taxon>Fungi incertae sedis</taxon>
        <taxon>Zoopagomycota</taxon>
        <taxon>Kickxellomycotina</taxon>
        <taxon>Kickxellomycetes</taxon>
        <taxon>Kickxellales</taxon>
        <taxon>Kickxellaceae</taxon>
        <taxon>Coemansia</taxon>
    </lineage>
</organism>
<dbReference type="Proteomes" id="UP001140234">
    <property type="component" value="Unassembled WGS sequence"/>
</dbReference>
<evidence type="ECO:0000313" key="1">
    <source>
        <dbReference type="EMBL" id="KAJ2760500.1"/>
    </source>
</evidence>
<protein>
    <submittedName>
        <fullName evidence="1">Uncharacterized protein</fullName>
    </submittedName>
</protein>
<comment type="caution">
    <text evidence="1">The sequence shown here is derived from an EMBL/GenBank/DDBJ whole genome shotgun (WGS) entry which is preliminary data.</text>
</comment>
<name>A0ACC1JK20_9FUNG</name>
<keyword evidence="2" id="KW-1185">Reference proteome</keyword>